<reference evidence="15 16" key="1">
    <citation type="submission" date="2013-05" db="EMBL/GenBank/DDBJ databases">
        <title>Genome sequence of Streptomyces sparsogenes DSM 40356.</title>
        <authorList>
            <person name="Coyne S."/>
            <person name="Seebeck F.P."/>
        </authorList>
    </citation>
    <scope>NUCLEOTIDE SEQUENCE [LARGE SCALE GENOMIC DNA]</scope>
    <source>
        <strain evidence="15 16">DSM 40356</strain>
    </source>
</reference>
<evidence type="ECO:0000256" key="3">
    <source>
        <dbReference type="ARBA" id="ARBA00022553"/>
    </source>
</evidence>
<accession>A0A1R1SDA4</accession>
<dbReference type="Pfam" id="PF13185">
    <property type="entry name" value="GAF_2"/>
    <property type="match status" value="1"/>
</dbReference>
<dbReference type="Proteomes" id="UP000186168">
    <property type="component" value="Unassembled WGS sequence"/>
</dbReference>
<dbReference type="GO" id="GO:0000160">
    <property type="term" value="P:phosphorelay signal transduction system"/>
    <property type="evidence" value="ECO:0007669"/>
    <property type="project" value="UniProtKB-KW"/>
</dbReference>
<dbReference type="GO" id="GO:0005524">
    <property type="term" value="F:ATP binding"/>
    <property type="evidence" value="ECO:0007669"/>
    <property type="project" value="UniProtKB-KW"/>
</dbReference>
<keyword evidence="12" id="KW-0472">Membrane</keyword>
<dbReference type="GO" id="GO:0005886">
    <property type="term" value="C:plasma membrane"/>
    <property type="evidence" value="ECO:0007669"/>
    <property type="project" value="UniProtKB-SubCell"/>
</dbReference>
<dbReference type="PROSITE" id="PS50112">
    <property type="entry name" value="PAS"/>
    <property type="match status" value="1"/>
</dbReference>
<evidence type="ECO:0000259" key="14">
    <source>
        <dbReference type="PROSITE" id="PS50112"/>
    </source>
</evidence>
<dbReference type="SUPFAM" id="SSF55785">
    <property type="entry name" value="PYP-like sensor domain (PAS domain)"/>
    <property type="match status" value="1"/>
</dbReference>
<dbReference type="Gene3D" id="3.60.40.10">
    <property type="entry name" value="PPM-type phosphatase domain"/>
    <property type="match status" value="1"/>
</dbReference>
<feature type="domain" description="PAS" evidence="14">
    <location>
        <begin position="209"/>
        <end position="249"/>
    </location>
</feature>
<dbReference type="SMART" id="SM00331">
    <property type="entry name" value="PP2C_SIG"/>
    <property type="match status" value="1"/>
</dbReference>
<dbReference type="InterPro" id="IPR052016">
    <property type="entry name" value="Bact_Sigma-Reg"/>
</dbReference>
<organism evidence="15 16">
    <name type="scientific">Streptomyces sparsogenes DSM 40356</name>
    <dbReference type="NCBI Taxonomy" id="1331668"/>
    <lineage>
        <taxon>Bacteria</taxon>
        <taxon>Bacillati</taxon>
        <taxon>Actinomycetota</taxon>
        <taxon>Actinomycetes</taxon>
        <taxon>Kitasatosporales</taxon>
        <taxon>Streptomycetaceae</taxon>
        <taxon>Streptomyces</taxon>
    </lineage>
</organism>
<keyword evidence="3" id="KW-0597">Phosphoprotein</keyword>
<dbReference type="Pfam" id="PF07228">
    <property type="entry name" value="SpoIIE"/>
    <property type="match status" value="1"/>
</dbReference>
<evidence type="ECO:0000256" key="4">
    <source>
        <dbReference type="ARBA" id="ARBA00022679"/>
    </source>
</evidence>
<evidence type="ECO:0000313" key="15">
    <source>
        <dbReference type="EMBL" id="OMI36324.1"/>
    </source>
</evidence>
<dbReference type="EMBL" id="ASQP01000343">
    <property type="protein sequence ID" value="OMI36324.1"/>
    <property type="molecule type" value="Genomic_DNA"/>
</dbReference>
<dbReference type="FunFam" id="3.30.450.40:FF:000035">
    <property type="entry name" value="PAS sensor protein"/>
    <property type="match status" value="1"/>
</dbReference>
<evidence type="ECO:0000256" key="9">
    <source>
        <dbReference type="ARBA" id="ARBA00022840"/>
    </source>
</evidence>
<evidence type="ECO:0000313" key="16">
    <source>
        <dbReference type="Proteomes" id="UP000186168"/>
    </source>
</evidence>
<dbReference type="Gene3D" id="3.30.565.10">
    <property type="entry name" value="Histidine kinase-like ATPase, C-terminal domain"/>
    <property type="match status" value="1"/>
</dbReference>
<keyword evidence="2" id="KW-1003">Cell membrane</keyword>
<dbReference type="PANTHER" id="PTHR43156">
    <property type="entry name" value="STAGE II SPORULATION PROTEIN E-RELATED"/>
    <property type="match status" value="1"/>
</dbReference>
<gene>
    <name evidence="15" type="ORF">SPAR_26741</name>
</gene>
<name>A0A1R1SDA4_9ACTN</name>
<keyword evidence="9" id="KW-0067">ATP-binding</keyword>
<evidence type="ECO:0000256" key="8">
    <source>
        <dbReference type="ARBA" id="ARBA00022801"/>
    </source>
</evidence>
<evidence type="ECO:0000256" key="13">
    <source>
        <dbReference type="SAM" id="MobiDB-lite"/>
    </source>
</evidence>
<dbReference type="InterPro" id="IPR003018">
    <property type="entry name" value="GAF"/>
</dbReference>
<dbReference type="GO" id="GO:0016301">
    <property type="term" value="F:kinase activity"/>
    <property type="evidence" value="ECO:0007669"/>
    <property type="project" value="UniProtKB-KW"/>
</dbReference>
<dbReference type="Gene3D" id="3.30.450.20">
    <property type="entry name" value="PAS domain"/>
    <property type="match status" value="2"/>
</dbReference>
<feature type="region of interest" description="Disordered" evidence="13">
    <location>
        <begin position="886"/>
        <end position="906"/>
    </location>
</feature>
<evidence type="ECO:0000256" key="10">
    <source>
        <dbReference type="ARBA" id="ARBA00022989"/>
    </source>
</evidence>
<keyword evidence="10" id="KW-1133">Transmembrane helix</keyword>
<evidence type="ECO:0000256" key="7">
    <source>
        <dbReference type="ARBA" id="ARBA00022777"/>
    </source>
</evidence>
<evidence type="ECO:0000256" key="12">
    <source>
        <dbReference type="ARBA" id="ARBA00023136"/>
    </source>
</evidence>
<dbReference type="InterPro" id="IPR000014">
    <property type="entry name" value="PAS"/>
</dbReference>
<keyword evidence="8" id="KW-0378">Hydrolase</keyword>
<dbReference type="InterPro" id="IPR029016">
    <property type="entry name" value="GAF-like_dom_sf"/>
</dbReference>
<keyword evidence="5" id="KW-0812">Transmembrane</keyword>
<keyword evidence="4" id="KW-0808">Transferase</keyword>
<dbReference type="Pfam" id="PF08448">
    <property type="entry name" value="PAS_4"/>
    <property type="match status" value="1"/>
</dbReference>
<dbReference type="InterPro" id="IPR013656">
    <property type="entry name" value="PAS_4"/>
</dbReference>
<dbReference type="PANTHER" id="PTHR43156:SF2">
    <property type="entry name" value="STAGE II SPORULATION PROTEIN E"/>
    <property type="match status" value="1"/>
</dbReference>
<dbReference type="InterPro" id="IPR003594">
    <property type="entry name" value="HATPase_dom"/>
</dbReference>
<dbReference type="STRING" id="67365.GCA_001704635_03190"/>
<dbReference type="CDD" id="cd18773">
    <property type="entry name" value="PDC1_HK_sensor"/>
    <property type="match status" value="1"/>
</dbReference>
<dbReference type="SUPFAM" id="SSF103190">
    <property type="entry name" value="Sensory domain-like"/>
    <property type="match status" value="1"/>
</dbReference>
<dbReference type="CDD" id="cd00130">
    <property type="entry name" value="PAS"/>
    <property type="match status" value="1"/>
</dbReference>
<comment type="caution">
    <text evidence="15">The sequence shown here is derived from an EMBL/GenBank/DDBJ whole genome shotgun (WGS) entry which is preliminary data.</text>
</comment>
<dbReference type="FunFam" id="3.30.565.10:FF:000028">
    <property type="entry name" value="PAS sensor protein"/>
    <property type="match status" value="1"/>
</dbReference>
<dbReference type="SUPFAM" id="SSF55781">
    <property type="entry name" value="GAF domain-like"/>
    <property type="match status" value="1"/>
</dbReference>
<dbReference type="InterPro" id="IPR035965">
    <property type="entry name" value="PAS-like_dom_sf"/>
</dbReference>
<keyword evidence="6" id="KW-0547">Nucleotide-binding</keyword>
<protein>
    <submittedName>
        <fullName evidence="15">Magnesium or manganese-dependent protein phosphatase</fullName>
    </submittedName>
</protein>
<evidence type="ECO:0000256" key="5">
    <source>
        <dbReference type="ARBA" id="ARBA00022692"/>
    </source>
</evidence>
<dbReference type="SUPFAM" id="SSF55874">
    <property type="entry name" value="ATPase domain of HSP90 chaperone/DNA topoisomerase II/histidine kinase"/>
    <property type="match status" value="1"/>
</dbReference>
<evidence type="ECO:0000256" key="11">
    <source>
        <dbReference type="ARBA" id="ARBA00023012"/>
    </source>
</evidence>
<keyword evidence="7" id="KW-0418">Kinase</keyword>
<dbReference type="Pfam" id="PF17203">
    <property type="entry name" value="sCache_3_2"/>
    <property type="match status" value="1"/>
</dbReference>
<dbReference type="InterPro" id="IPR033463">
    <property type="entry name" value="sCache_3"/>
</dbReference>
<sequence length="906" mass="95658">MRSVAGQVFALQLLLILVLVAAAVAILALQARSQSITDARRRSLAVAETFARSPGVSEAMTTHDPTALLQSPTEAARKGSGVDSVVVFNTHGIRLTHPDTGLIGKRIIGPAWVVRRELAGETITRIFRASQGPSVVSAVPITKPDGSLAGGVSVGVKVESVNGVVKGRLPALLGAATGALTLSAGGTALVSGRLRRQTRGLGPAEMTRMYEHHDAVLHSVREGVLVLAADGRLLLANQEARELLGLAPDAEGRHIGELGIEPRLAELLASGRPATDEVYPSGNRLLAVNVRSTDRAGGPAGSAATLRDTTELRLLSGRAEAARERLELLYDAGVRIGSTLELTGTTEKLVEVAVPRFADVVTVELLDPVLRGEEPAPPYEVLHRTAAGGDTTGHPLFRPGERAVYPPSAPQHQALRTGRAVLRADPGEAVGYGDDGRRPLDHGIHSLITVPLRFRGVTLGLANFWRTRDSVPFEEEDLAIAGELTARTAVCVDNARRYAREHAMVSTLRRSLLPCTLPDQEAVEVASRYLPAPGGASGGWFDVIPLPGNRVALAVGQVAGQGLHAAATMGRLRTAVQNFSALDLPPDEVLSLLDELVTRLDLEHDAGADADTDTGTDAGTGTDGDGVRIAGATCLYGIYDAVCGRFTVARAGHPGPVLVGPDGAVDTPAVPVSRPLGRGGEPFEAVELSPPAGSRLVLYTNGLLEDDDRALGKGLERLCRTLADRPDLGPDETCQSLFATVLPARPSEDVALLVARTRVLAPQDVAEWDVPFDVAEVATIRAECTRRIRAWGLEEDADTAELIISELITNALRYGAPPVHLRLMRGRSLVCEVSDGSSTSPHLRRARATDEGGRGLFLVSQLARHWGTRYTADGKVIWAEQAISAGQPENASGTGSRERPVFSGSG</sequence>
<comment type="subcellular location">
    <subcellularLocation>
        <location evidence="1">Cell membrane</location>
        <topology evidence="1">Multi-pass membrane protein</topology>
    </subcellularLocation>
</comment>
<keyword evidence="16" id="KW-1185">Reference proteome</keyword>
<dbReference type="SMART" id="SM00091">
    <property type="entry name" value="PAS"/>
    <property type="match status" value="1"/>
</dbReference>
<dbReference type="CDD" id="cd16936">
    <property type="entry name" value="HATPase_RsbW-like"/>
    <property type="match status" value="1"/>
</dbReference>
<proteinExistence type="predicted"/>
<dbReference type="InterPro" id="IPR001932">
    <property type="entry name" value="PPM-type_phosphatase-like_dom"/>
</dbReference>
<dbReference type="InterPro" id="IPR036890">
    <property type="entry name" value="HATPase_C_sf"/>
</dbReference>
<evidence type="ECO:0000256" key="2">
    <source>
        <dbReference type="ARBA" id="ARBA00022475"/>
    </source>
</evidence>
<dbReference type="GO" id="GO:0016791">
    <property type="term" value="F:phosphatase activity"/>
    <property type="evidence" value="ECO:0007669"/>
    <property type="project" value="TreeGrafter"/>
</dbReference>
<evidence type="ECO:0000256" key="1">
    <source>
        <dbReference type="ARBA" id="ARBA00004651"/>
    </source>
</evidence>
<evidence type="ECO:0000256" key="6">
    <source>
        <dbReference type="ARBA" id="ARBA00022741"/>
    </source>
</evidence>
<dbReference type="InterPro" id="IPR036457">
    <property type="entry name" value="PPM-type-like_dom_sf"/>
</dbReference>
<keyword evidence="11" id="KW-0902">Two-component regulatory system</keyword>
<dbReference type="AlphaFoldDB" id="A0A1R1SDA4"/>
<dbReference type="InterPro" id="IPR029151">
    <property type="entry name" value="Sensor-like_sf"/>
</dbReference>
<dbReference type="Pfam" id="PF13581">
    <property type="entry name" value="HATPase_c_2"/>
    <property type="match status" value="1"/>
</dbReference>
<dbReference type="Gene3D" id="3.30.450.40">
    <property type="match status" value="1"/>
</dbReference>